<dbReference type="InterPro" id="IPR050309">
    <property type="entry name" value="Type-B_Carboxylest/Lipase"/>
</dbReference>
<feature type="domain" description="Carboxylesterase type B" evidence="4">
    <location>
        <begin position="20"/>
        <end position="527"/>
    </location>
</feature>
<gene>
    <name evidence="5" type="ORF">ASPVEDRAFT_22794</name>
</gene>
<dbReference type="VEuPathDB" id="FungiDB:ASPVEDRAFT_22794"/>
<dbReference type="GeneID" id="63725008"/>
<dbReference type="Gene3D" id="3.40.50.1820">
    <property type="entry name" value="alpha/beta hydrolase"/>
    <property type="match status" value="1"/>
</dbReference>
<keyword evidence="2 3" id="KW-0378">Hydrolase</keyword>
<accession>A0A1L9P2V5</accession>
<feature type="chain" id="PRO_5011828422" description="Carboxylic ester hydrolase" evidence="3">
    <location>
        <begin position="23"/>
        <end position="536"/>
    </location>
</feature>
<dbReference type="STRING" id="1036611.A0A1L9P2V5"/>
<organism evidence="5 6">
    <name type="scientific">Aspergillus versicolor CBS 583.65</name>
    <dbReference type="NCBI Taxonomy" id="1036611"/>
    <lineage>
        <taxon>Eukaryota</taxon>
        <taxon>Fungi</taxon>
        <taxon>Dikarya</taxon>
        <taxon>Ascomycota</taxon>
        <taxon>Pezizomycotina</taxon>
        <taxon>Eurotiomycetes</taxon>
        <taxon>Eurotiomycetidae</taxon>
        <taxon>Eurotiales</taxon>
        <taxon>Aspergillaceae</taxon>
        <taxon>Aspergillus</taxon>
        <taxon>Aspergillus subgen. Nidulantes</taxon>
    </lineage>
</organism>
<dbReference type="PANTHER" id="PTHR11559">
    <property type="entry name" value="CARBOXYLESTERASE"/>
    <property type="match status" value="1"/>
</dbReference>
<dbReference type="InterPro" id="IPR029058">
    <property type="entry name" value="AB_hydrolase_fold"/>
</dbReference>
<dbReference type="RefSeq" id="XP_040661516.1">
    <property type="nucleotide sequence ID" value="XM_040809497.1"/>
</dbReference>
<evidence type="ECO:0000259" key="4">
    <source>
        <dbReference type="Pfam" id="PF00135"/>
    </source>
</evidence>
<evidence type="ECO:0000313" key="5">
    <source>
        <dbReference type="EMBL" id="OJI95753.1"/>
    </source>
</evidence>
<keyword evidence="3" id="KW-0732">Signal</keyword>
<comment type="similarity">
    <text evidence="1 3">Belongs to the type-B carboxylesterase/lipase family.</text>
</comment>
<dbReference type="OrthoDB" id="408631at2759"/>
<dbReference type="PROSITE" id="PS00122">
    <property type="entry name" value="CARBOXYLESTERASE_B_1"/>
    <property type="match status" value="1"/>
</dbReference>
<dbReference type="InterPro" id="IPR019826">
    <property type="entry name" value="Carboxylesterase_B_AS"/>
</dbReference>
<evidence type="ECO:0000256" key="2">
    <source>
        <dbReference type="ARBA" id="ARBA00022801"/>
    </source>
</evidence>
<evidence type="ECO:0000313" key="6">
    <source>
        <dbReference type="Proteomes" id="UP000184073"/>
    </source>
</evidence>
<reference evidence="6" key="1">
    <citation type="journal article" date="2017" name="Genome Biol.">
        <title>Comparative genomics reveals high biological diversity and specific adaptations in the industrially and medically important fungal genus Aspergillus.</title>
        <authorList>
            <person name="de Vries R.P."/>
            <person name="Riley R."/>
            <person name="Wiebenga A."/>
            <person name="Aguilar-Osorio G."/>
            <person name="Amillis S."/>
            <person name="Uchima C.A."/>
            <person name="Anderluh G."/>
            <person name="Asadollahi M."/>
            <person name="Askin M."/>
            <person name="Barry K."/>
            <person name="Battaglia E."/>
            <person name="Bayram O."/>
            <person name="Benocci T."/>
            <person name="Braus-Stromeyer S.A."/>
            <person name="Caldana C."/>
            <person name="Canovas D."/>
            <person name="Cerqueira G.C."/>
            <person name="Chen F."/>
            <person name="Chen W."/>
            <person name="Choi C."/>
            <person name="Clum A."/>
            <person name="Dos Santos R.A."/>
            <person name="Damasio A.R."/>
            <person name="Diallinas G."/>
            <person name="Emri T."/>
            <person name="Fekete E."/>
            <person name="Flipphi M."/>
            <person name="Freyberg S."/>
            <person name="Gallo A."/>
            <person name="Gournas C."/>
            <person name="Habgood R."/>
            <person name="Hainaut M."/>
            <person name="Harispe M.L."/>
            <person name="Henrissat B."/>
            <person name="Hilden K.S."/>
            <person name="Hope R."/>
            <person name="Hossain A."/>
            <person name="Karabika E."/>
            <person name="Karaffa L."/>
            <person name="Karanyi Z."/>
            <person name="Krasevec N."/>
            <person name="Kuo A."/>
            <person name="Kusch H."/>
            <person name="LaButti K."/>
            <person name="Lagendijk E.L."/>
            <person name="Lapidus A."/>
            <person name="Levasseur A."/>
            <person name="Lindquist E."/>
            <person name="Lipzen A."/>
            <person name="Logrieco A.F."/>
            <person name="MacCabe A."/>
            <person name="Maekelae M.R."/>
            <person name="Malavazi I."/>
            <person name="Melin P."/>
            <person name="Meyer V."/>
            <person name="Mielnichuk N."/>
            <person name="Miskei M."/>
            <person name="Molnar A.P."/>
            <person name="Mule G."/>
            <person name="Ngan C.Y."/>
            <person name="Orejas M."/>
            <person name="Orosz E."/>
            <person name="Ouedraogo J.P."/>
            <person name="Overkamp K.M."/>
            <person name="Park H.-S."/>
            <person name="Perrone G."/>
            <person name="Piumi F."/>
            <person name="Punt P.J."/>
            <person name="Ram A.F."/>
            <person name="Ramon A."/>
            <person name="Rauscher S."/>
            <person name="Record E."/>
            <person name="Riano-Pachon D.M."/>
            <person name="Robert V."/>
            <person name="Roehrig J."/>
            <person name="Ruller R."/>
            <person name="Salamov A."/>
            <person name="Salih N.S."/>
            <person name="Samson R.A."/>
            <person name="Sandor E."/>
            <person name="Sanguinetti M."/>
            <person name="Schuetze T."/>
            <person name="Sepcic K."/>
            <person name="Shelest E."/>
            <person name="Sherlock G."/>
            <person name="Sophianopoulou V."/>
            <person name="Squina F.M."/>
            <person name="Sun H."/>
            <person name="Susca A."/>
            <person name="Todd R.B."/>
            <person name="Tsang A."/>
            <person name="Unkles S.E."/>
            <person name="van de Wiele N."/>
            <person name="van Rossen-Uffink D."/>
            <person name="Oliveira J.V."/>
            <person name="Vesth T.C."/>
            <person name="Visser J."/>
            <person name="Yu J.-H."/>
            <person name="Zhou M."/>
            <person name="Andersen M.R."/>
            <person name="Archer D.B."/>
            <person name="Baker S.E."/>
            <person name="Benoit I."/>
            <person name="Brakhage A.A."/>
            <person name="Braus G.H."/>
            <person name="Fischer R."/>
            <person name="Frisvad J.C."/>
            <person name="Goldman G.H."/>
            <person name="Houbraken J."/>
            <person name="Oakley B."/>
            <person name="Pocsi I."/>
            <person name="Scazzocchio C."/>
            <person name="Seiboth B."/>
            <person name="vanKuyk P.A."/>
            <person name="Wortman J."/>
            <person name="Dyer P.S."/>
            <person name="Grigoriev I.V."/>
        </authorList>
    </citation>
    <scope>NUCLEOTIDE SEQUENCE [LARGE SCALE GENOMIC DNA]</scope>
    <source>
        <strain evidence="6">CBS 583.65</strain>
    </source>
</reference>
<name>A0A1L9P2V5_ASPVE</name>
<dbReference type="GO" id="GO:0016787">
    <property type="term" value="F:hydrolase activity"/>
    <property type="evidence" value="ECO:0007669"/>
    <property type="project" value="UniProtKB-KW"/>
</dbReference>
<sequence length="536" mass="57622">MKLQLLAFAAVALAALEKRAPSVEIANGTIIGGSSDNVEFFKGIPFAQPPVGNLRFQRPKPFDSNFGELDGTKTASVCVQADGSTGSEDCLKLLVLRPATRPSTKKLPVVAFIHGGSFAAGGAEDGNDGTTLVAKAAEMDLPFIFVSIQYRLGAFGFLPGKEMVGNANLGLRDQRLAIEWVHALTTELDTDNIAAFGGDPDKVVLYGFSAGSMSTLDHTVINGGNADGLFRGVMLGSGSILPALPVDHPKAQDVYDTVVSRAGCSSSGTNNSLDCLRALDAKVLQKAAYSLSTEYGHLGINLPYFPRPDPSDEFFAVSPDAAISQGKFAKVPVLSGDTEDEGTLFALTQANITTDAELKDYIATYFPGHEQDSKTLVSKYPDDNGISGSPYRTGLEYNVFGQFKRLAAILGDLAFIFERRFHLQHVCSHVPCYSYLNSAIHGSNPLGSFHGSDGMVLLSNVSTVPAQTQQRYAISFISTLDPNGGGISSPLIQWPKYTPSDAQLVHEEGFKNELTTDDFRAKQYDFWSENIENFRL</sequence>
<dbReference type="InterPro" id="IPR002018">
    <property type="entry name" value="CarbesteraseB"/>
</dbReference>
<keyword evidence="6" id="KW-1185">Reference proteome</keyword>
<feature type="signal peptide" evidence="3">
    <location>
        <begin position="1"/>
        <end position="22"/>
    </location>
</feature>
<evidence type="ECO:0000256" key="1">
    <source>
        <dbReference type="ARBA" id="ARBA00005964"/>
    </source>
</evidence>
<dbReference type="AlphaFoldDB" id="A0A1L9P2V5"/>
<dbReference type="EMBL" id="KV878125">
    <property type="protein sequence ID" value="OJI95753.1"/>
    <property type="molecule type" value="Genomic_DNA"/>
</dbReference>
<dbReference type="EC" id="3.1.1.-" evidence="3"/>
<protein>
    <recommendedName>
        <fullName evidence="3">Carboxylic ester hydrolase</fullName>
        <ecNumber evidence="3">3.1.1.-</ecNumber>
    </recommendedName>
</protein>
<dbReference type="Pfam" id="PF00135">
    <property type="entry name" value="COesterase"/>
    <property type="match status" value="1"/>
</dbReference>
<evidence type="ECO:0000256" key="3">
    <source>
        <dbReference type="RuleBase" id="RU361235"/>
    </source>
</evidence>
<dbReference type="SUPFAM" id="SSF53474">
    <property type="entry name" value="alpha/beta-Hydrolases"/>
    <property type="match status" value="1"/>
</dbReference>
<proteinExistence type="inferred from homology"/>
<dbReference type="Proteomes" id="UP000184073">
    <property type="component" value="Unassembled WGS sequence"/>
</dbReference>